<dbReference type="RefSeq" id="WP_226391842.1">
    <property type="nucleotide sequence ID" value="NZ_JADCKB010000003.1"/>
</dbReference>
<dbReference type="Pfam" id="PF12849">
    <property type="entry name" value="PBP_like_2"/>
    <property type="match status" value="1"/>
</dbReference>
<name>A0A9D5LYK9_9FIRM</name>
<dbReference type="AlphaFoldDB" id="A0A9D5LYK9"/>
<comment type="subunit">
    <text evidence="4">The complex is composed of two ATP-binding proteins (PstB), two transmembrane proteins (PstC and PstA) and a solute-binding protein (PstS).</text>
</comment>
<feature type="transmembrane region" description="Helical" evidence="9">
    <location>
        <begin position="6"/>
        <end position="24"/>
    </location>
</feature>
<keyword evidence="5" id="KW-0592">Phosphate transport</keyword>
<dbReference type="Gene3D" id="3.40.190.10">
    <property type="entry name" value="Periplasmic binding protein-like II"/>
    <property type="match status" value="2"/>
</dbReference>
<dbReference type="GO" id="GO:0006817">
    <property type="term" value="P:phosphate ion transport"/>
    <property type="evidence" value="ECO:0007669"/>
    <property type="project" value="UniProtKB-KW"/>
</dbReference>
<sequence>MESIWMLLGAFALSFLLIAAVQNVRHRWLKAVVCIGCFAFIAVCCLLAVFQASFSEFPYTKLLCNSLILECVCVFGYLLLFLLKKRNRGIMTLLGSFCVLCAVVPAWYLSFDSVWVFTEELEFANTGHYQYMPSVRKDEFGQENPIAWKEPLPKIDGDEGSFPFYASAAEVLYPETEKKKLVVSSGLYAAFYQLLDGKADLIFLKELPNSFLEEAAQKGISLQITPIGKKGLVFMTHEKNPVDDLSVEQIRDIYSGAVTDWTQVGGKDAPIHTYQSRQILPSFYTMENLLDGMDPVQPQMMKKAMDPMPHPYRNEKNAIGYAYFDDAMKIPDHVPVKLLKINGVMPTQETMQNGSYPLLSEMYAVTAGGENPNLAALLEWMLSADGQKLLEETGYIPVTPADER</sequence>
<keyword evidence="6" id="KW-0732">Signal</keyword>
<feature type="transmembrane region" description="Helical" evidence="9">
    <location>
        <begin position="90"/>
        <end position="109"/>
    </location>
</feature>
<accession>A0A9D5LYK9</accession>
<evidence type="ECO:0000313" key="11">
    <source>
        <dbReference type="EMBL" id="MBE5039277.1"/>
    </source>
</evidence>
<keyword evidence="9" id="KW-1133">Transmembrane helix</keyword>
<evidence type="ECO:0000256" key="1">
    <source>
        <dbReference type="ARBA" id="ARBA00002841"/>
    </source>
</evidence>
<dbReference type="PANTHER" id="PTHR30570:SF1">
    <property type="entry name" value="PHOSPHATE-BINDING PROTEIN PSTS"/>
    <property type="match status" value="1"/>
</dbReference>
<organism evidence="11 12">
    <name type="scientific">Ructibacterium gallinarum</name>
    <dbReference type="NCBI Taxonomy" id="2779355"/>
    <lineage>
        <taxon>Bacteria</taxon>
        <taxon>Bacillati</taxon>
        <taxon>Bacillota</taxon>
        <taxon>Clostridia</taxon>
        <taxon>Eubacteriales</taxon>
        <taxon>Oscillospiraceae</taxon>
        <taxon>Ructibacterium</taxon>
    </lineage>
</organism>
<proteinExistence type="inferred from homology"/>
<keyword evidence="9" id="KW-0812">Transmembrane</keyword>
<dbReference type="PANTHER" id="PTHR30570">
    <property type="entry name" value="PERIPLASMIC PHOSPHATE BINDING COMPONENT OF PHOSPHATE ABC TRANSPORTER"/>
    <property type="match status" value="1"/>
</dbReference>
<comment type="function">
    <text evidence="1">Part of the ABC transporter complex PstSACB involved in phosphate import.</text>
</comment>
<evidence type="ECO:0000256" key="2">
    <source>
        <dbReference type="ARBA" id="ARBA00004193"/>
    </source>
</evidence>
<evidence type="ECO:0000259" key="10">
    <source>
        <dbReference type="Pfam" id="PF12849"/>
    </source>
</evidence>
<evidence type="ECO:0000313" key="12">
    <source>
        <dbReference type="Proteomes" id="UP000806542"/>
    </source>
</evidence>
<keyword evidence="9" id="KW-0472">Membrane</keyword>
<comment type="similarity">
    <text evidence="3">Belongs to the PstS family.</text>
</comment>
<keyword evidence="5" id="KW-0813">Transport</keyword>
<dbReference type="EMBL" id="JADCKB010000003">
    <property type="protein sequence ID" value="MBE5039277.1"/>
    <property type="molecule type" value="Genomic_DNA"/>
</dbReference>
<dbReference type="GO" id="GO:0005886">
    <property type="term" value="C:plasma membrane"/>
    <property type="evidence" value="ECO:0007669"/>
    <property type="project" value="UniProtKB-SubCell"/>
</dbReference>
<evidence type="ECO:0000256" key="4">
    <source>
        <dbReference type="ARBA" id="ARBA00011529"/>
    </source>
</evidence>
<evidence type="ECO:0000256" key="9">
    <source>
        <dbReference type="SAM" id="Phobius"/>
    </source>
</evidence>
<evidence type="ECO:0000256" key="6">
    <source>
        <dbReference type="ARBA" id="ARBA00022729"/>
    </source>
</evidence>
<feature type="transmembrane region" description="Helical" evidence="9">
    <location>
        <begin position="31"/>
        <end position="54"/>
    </location>
</feature>
<keyword evidence="8" id="KW-0449">Lipoprotein</keyword>
<dbReference type="SUPFAM" id="SSF53850">
    <property type="entry name" value="Periplasmic binding protein-like II"/>
    <property type="match status" value="1"/>
</dbReference>
<dbReference type="InterPro" id="IPR050811">
    <property type="entry name" value="Phosphate_ABC_transporter"/>
</dbReference>
<evidence type="ECO:0000256" key="7">
    <source>
        <dbReference type="ARBA" id="ARBA00023139"/>
    </source>
</evidence>
<feature type="domain" description="PBP" evidence="10">
    <location>
        <begin position="181"/>
        <end position="384"/>
    </location>
</feature>
<evidence type="ECO:0000256" key="5">
    <source>
        <dbReference type="ARBA" id="ARBA00022592"/>
    </source>
</evidence>
<comment type="subcellular location">
    <subcellularLocation>
        <location evidence="2">Cell membrane</location>
        <topology evidence="2">Lipid-anchor</topology>
    </subcellularLocation>
</comment>
<protein>
    <submittedName>
        <fullName evidence="11">Substrate-binding domain-containing protein</fullName>
    </submittedName>
</protein>
<feature type="transmembrane region" description="Helical" evidence="9">
    <location>
        <begin position="66"/>
        <end position="83"/>
    </location>
</feature>
<dbReference type="Proteomes" id="UP000806542">
    <property type="component" value="Unassembled WGS sequence"/>
</dbReference>
<keyword evidence="7" id="KW-0564">Palmitate</keyword>
<evidence type="ECO:0000256" key="8">
    <source>
        <dbReference type="ARBA" id="ARBA00023288"/>
    </source>
</evidence>
<reference evidence="11" key="1">
    <citation type="submission" date="2020-10" db="EMBL/GenBank/DDBJ databases">
        <title>ChiBAC.</title>
        <authorList>
            <person name="Zenner C."/>
            <person name="Hitch T.C.A."/>
            <person name="Clavel T."/>
        </authorList>
    </citation>
    <scope>NUCLEOTIDE SEQUENCE</scope>
    <source>
        <strain evidence="11">DSM 107454</strain>
    </source>
</reference>
<keyword evidence="12" id="KW-1185">Reference proteome</keyword>
<gene>
    <name evidence="11" type="ORF">INF28_02185</name>
</gene>
<dbReference type="InterPro" id="IPR024370">
    <property type="entry name" value="PBP_domain"/>
</dbReference>
<comment type="caution">
    <text evidence="11">The sequence shown here is derived from an EMBL/GenBank/DDBJ whole genome shotgun (WGS) entry which is preliminary data.</text>
</comment>
<evidence type="ECO:0000256" key="3">
    <source>
        <dbReference type="ARBA" id="ARBA00008725"/>
    </source>
</evidence>